<dbReference type="AlphaFoldDB" id="A0A161R2B7"/>
<protein>
    <recommendedName>
        <fullName evidence="6">MmgE/PrpD family protein</fullName>
    </recommendedName>
</protein>
<evidence type="ECO:0000313" key="4">
    <source>
        <dbReference type="EMBL" id="KYO51683.1"/>
    </source>
</evidence>
<dbReference type="InterPro" id="IPR005656">
    <property type="entry name" value="MmgE_PrpD"/>
</dbReference>
<evidence type="ECO:0008006" key="6">
    <source>
        <dbReference type="Google" id="ProtNLM"/>
    </source>
</evidence>
<sequence length="448" mass="46632">MIPAAPVLIEPSETARALARLALSVRLDDLPALVVAQAKRILRDTVGVMLGGAALPEIRNLAAIAPGLAAGGASLFGTGTRAAAHMAALVNGTGGVSLELDEGNQFAVNHPGVHIIPALWALAEEEGASGAALLEALVAGYEIAVRVGAATKLRGPVHPFGTHTIIGTAVGAARLLGFDAALTARSIELAAGLPIASSQMAANSGASVRNLFTGFTNHNGLLAAKLARAGFCGEPGALETVFGRILGERFGISVEARIEDFYLTRNYFKIYACSRWNHAPIEAARDLRAAHGLTPAMIDRVIVHTYDPATRLGGGRVANAYAAKHSIPFNVAAQLMHGSNDVGVYNEAVVHDPALVDLVARVTVREDPALTALLPGVRAARVEIGLRDGRVVSAQSDTPIGGFDNPLPEADLRAKFRRLAALTLPEPAIDALEADLARIETLDRIGPV</sequence>
<dbReference type="PANTHER" id="PTHR16943:SF8">
    <property type="entry name" value="2-METHYLCITRATE DEHYDRATASE"/>
    <property type="match status" value="1"/>
</dbReference>
<dbReference type="SUPFAM" id="SSF103378">
    <property type="entry name" value="2-methylcitrate dehydratase PrpD"/>
    <property type="match status" value="1"/>
</dbReference>
<dbReference type="InterPro" id="IPR045336">
    <property type="entry name" value="MmgE_PrpD_N"/>
</dbReference>
<dbReference type="GeneID" id="97238963"/>
<accession>A0A161R2B7</accession>
<dbReference type="Proteomes" id="UP000075787">
    <property type="component" value="Unassembled WGS sequence"/>
</dbReference>
<dbReference type="InterPro" id="IPR036148">
    <property type="entry name" value="MmgE/PrpD_sf"/>
</dbReference>
<proteinExistence type="inferred from homology"/>
<dbReference type="OrthoDB" id="9795089at2"/>
<comment type="caution">
    <text evidence="4">The sequence shown here is derived from an EMBL/GenBank/DDBJ whole genome shotgun (WGS) entry which is preliminary data.</text>
</comment>
<evidence type="ECO:0000259" key="2">
    <source>
        <dbReference type="Pfam" id="PF03972"/>
    </source>
</evidence>
<dbReference type="Pfam" id="PF03972">
    <property type="entry name" value="MmgE_PrpD_N"/>
    <property type="match status" value="1"/>
</dbReference>
<organism evidence="4 5">
    <name type="scientific">Tistrella mobilis</name>
    <dbReference type="NCBI Taxonomy" id="171437"/>
    <lineage>
        <taxon>Bacteria</taxon>
        <taxon>Pseudomonadati</taxon>
        <taxon>Pseudomonadota</taxon>
        <taxon>Alphaproteobacteria</taxon>
        <taxon>Geminicoccales</taxon>
        <taxon>Geminicoccaceae</taxon>
        <taxon>Tistrella</taxon>
    </lineage>
</organism>
<dbReference type="InterPro" id="IPR042188">
    <property type="entry name" value="MmgE/PrpD_sf_2"/>
</dbReference>
<evidence type="ECO:0000259" key="3">
    <source>
        <dbReference type="Pfam" id="PF19305"/>
    </source>
</evidence>
<comment type="similarity">
    <text evidence="1">Belongs to the PrpD family.</text>
</comment>
<dbReference type="EMBL" id="LPZR01000168">
    <property type="protein sequence ID" value="KYO51683.1"/>
    <property type="molecule type" value="Genomic_DNA"/>
</dbReference>
<dbReference type="Pfam" id="PF19305">
    <property type="entry name" value="MmgE_PrpD_C"/>
    <property type="match status" value="1"/>
</dbReference>
<evidence type="ECO:0000256" key="1">
    <source>
        <dbReference type="ARBA" id="ARBA00006174"/>
    </source>
</evidence>
<gene>
    <name evidence="4" type="ORF">AUP44_01085</name>
</gene>
<dbReference type="InterPro" id="IPR045337">
    <property type="entry name" value="MmgE_PrpD_C"/>
</dbReference>
<feature type="domain" description="MmgE/PrpD C-terminal" evidence="3">
    <location>
        <begin position="271"/>
        <end position="425"/>
    </location>
</feature>
<name>A0A161R2B7_9PROT</name>
<evidence type="ECO:0000313" key="5">
    <source>
        <dbReference type="Proteomes" id="UP000075787"/>
    </source>
</evidence>
<reference evidence="4 5" key="1">
    <citation type="submission" date="2015-12" db="EMBL/GenBank/DDBJ databases">
        <title>Genome sequence of Tistrella mobilis MCCC 1A02139.</title>
        <authorList>
            <person name="Lu L."/>
            <person name="Lai Q."/>
            <person name="Shao Z."/>
            <person name="Qian P."/>
        </authorList>
    </citation>
    <scope>NUCLEOTIDE SEQUENCE [LARGE SCALE GENOMIC DNA]</scope>
    <source>
        <strain evidence="4 5">MCCC 1A02139</strain>
    </source>
</reference>
<dbReference type="InterPro" id="IPR042183">
    <property type="entry name" value="MmgE/PrpD_sf_1"/>
</dbReference>
<dbReference type="Gene3D" id="3.30.1330.120">
    <property type="entry name" value="2-methylcitrate dehydratase PrpD"/>
    <property type="match status" value="1"/>
</dbReference>
<dbReference type="PANTHER" id="PTHR16943">
    <property type="entry name" value="2-METHYLCITRATE DEHYDRATASE-RELATED"/>
    <property type="match status" value="1"/>
</dbReference>
<dbReference type="Gene3D" id="1.10.4100.10">
    <property type="entry name" value="2-methylcitrate dehydratase PrpD"/>
    <property type="match status" value="1"/>
</dbReference>
<feature type="domain" description="MmgE/PrpD N-terminal" evidence="2">
    <location>
        <begin position="17"/>
        <end position="243"/>
    </location>
</feature>
<dbReference type="RefSeq" id="WP_062765780.1">
    <property type="nucleotide sequence ID" value="NZ_CP121042.1"/>
</dbReference>
<dbReference type="GO" id="GO:0016829">
    <property type="term" value="F:lyase activity"/>
    <property type="evidence" value="ECO:0007669"/>
    <property type="project" value="InterPro"/>
</dbReference>